<organism evidence="1 2">
    <name type="scientific">Choiromyces venosus 120613-1</name>
    <dbReference type="NCBI Taxonomy" id="1336337"/>
    <lineage>
        <taxon>Eukaryota</taxon>
        <taxon>Fungi</taxon>
        <taxon>Dikarya</taxon>
        <taxon>Ascomycota</taxon>
        <taxon>Pezizomycotina</taxon>
        <taxon>Pezizomycetes</taxon>
        <taxon>Pezizales</taxon>
        <taxon>Tuberaceae</taxon>
        <taxon>Choiromyces</taxon>
    </lineage>
</organism>
<dbReference type="AlphaFoldDB" id="A0A3N4K350"/>
<dbReference type="EMBL" id="ML120362">
    <property type="protein sequence ID" value="RPB03632.1"/>
    <property type="molecule type" value="Genomic_DNA"/>
</dbReference>
<dbReference type="Proteomes" id="UP000276215">
    <property type="component" value="Unassembled WGS sequence"/>
</dbReference>
<protein>
    <submittedName>
        <fullName evidence="1">Uncharacterized protein</fullName>
    </submittedName>
</protein>
<name>A0A3N4K350_9PEZI</name>
<keyword evidence="2" id="KW-1185">Reference proteome</keyword>
<evidence type="ECO:0000313" key="2">
    <source>
        <dbReference type="Proteomes" id="UP000276215"/>
    </source>
</evidence>
<evidence type="ECO:0000313" key="1">
    <source>
        <dbReference type="EMBL" id="RPB03632.1"/>
    </source>
</evidence>
<accession>A0A3N4K350</accession>
<proteinExistence type="predicted"/>
<sequence length="232" mass="26243">MNLKPTPSCSIILSTFILTPKPALQKTIPITQQDHLPSFITMKAQERMTFQHNQTRNVYPVTQQGQPLTADPERAKYLQKLHAQGVIIHHELSKRLIFLEDYVDHALSLVDSNLNLPDYAATNVDRVFHPAQTLLDNILDLDRAATVLVNLDLERGREDWEEIHRVARELEGFVGETGWTFLGGDDCNVQVWLTGAEILLQDGERASRWVEEANLRVEVLAGEEGVVITRST</sequence>
<gene>
    <name evidence="1" type="ORF">L873DRAFT_180654</name>
</gene>
<dbReference type="OrthoDB" id="5420067at2759"/>
<reference evidence="1 2" key="1">
    <citation type="journal article" date="2018" name="Nat. Ecol. Evol.">
        <title>Pezizomycetes genomes reveal the molecular basis of ectomycorrhizal truffle lifestyle.</title>
        <authorList>
            <person name="Murat C."/>
            <person name="Payen T."/>
            <person name="Noel B."/>
            <person name="Kuo A."/>
            <person name="Morin E."/>
            <person name="Chen J."/>
            <person name="Kohler A."/>
            <person name="Krizsan K."/>
            <person name="Balestrini R."/>
            <person name="Da Silva C."/>
            <person name="Montanini B."/>
            <person name="Hainaut M."/>
            <person name="Levati E."/>
            <person name="Barry K.W."/>
            <person name="Belfiori B."/>
            <person name="Cichocki N."/>
            <person name="Clum A."/>
            <person name="Dockter R.B."/>
            <person name="Fauchery L."/>
            <person name="Guy J."/>
            <person name="Iotti M."/>
            <person name="Le Tacon F."/>
            <person name="Lindquist E.A."/>
            <person name="Lipzen A."/>
            <person name="Malagnac F."/>
            <person name="Mello A."/>
            <person name="Molinier V."/>
            <person name="Miyauchi S."/>
            <person name="Poulain J."/>
            <person name="Riccioni C."/>
            <person name="Rubini A."/>
            <person name="Sitrit Y."/>
            <person name="Splivallo R."/>
            <person name="Traeger S."/>
            <person name="Wang M."/>
            <person name="Zifcakova L."/>
            <person name="Wipf D."/>
            <person name="Zambonelli A."/>
            <person name="Paolocci F."/>
            <person name="Nowrousian M."/>
            <person name="Ottonello S."/>
            <person name="Baldrian P."/>
            <person name="Spatafora J.W."/>
            <person name="Henrissat B."/>
            <person name="Nagy L.G."/>
            <person name="Aury J.M."/>
            <person name="Wincker P."/>
            <person name="Grigoriev I.V."/>
            <person name="Bonfante P."/>
            <person name="Martin F.M."/>
        </authorList>
    </citation>
    <scope>NUCLEOTIDE SEQUENCE [LARGE SCALE GENOMIC DNA]</scope>
    <source>
        <strain evidence="1 2">120613-1</strain>
    </source>
</reference>